<accession>R8BGY6</accession>
<proteinExistence type="inferred from homology"/>
<dbReference type="Gene3D" id="3.40.309.10">
    <property type="entry name" value="Aldehyde Dehydrogenase, Chain A, domain 2"/>
    <property type="match status" value="1"/>
</dbReference>
<reference evidence="6" key="1">
    <citation type="journal article" date="2013" name="Genome Announc.">
        <title>Draft genome sequence of the ascomycete Phaeoacremonium aleophilum strain UCR-PA7, a causal agent of the esca disease complex in grapevines.</title>
        <authorList>
            <person name="Blanco-Ulate B."/>
            <person name="Rolshausen P."/>
            <person name="Cantu D."/>
        </authorList>
    </citation>
    <scope>NUCLEOTIDE SEQUENCE [LARGE SCALE GENOMIC DNA]</scope>
    <source>
        <strain evidence="6">UCR-PA7</strain>
    </source>
</reference>
<evidence type="ECO:0000256" key="2">
    <source>
        <dbReference type="ARBA" id="ARBA00022857"/>
    </source>
</evidence>
<sequence length="458" mass="49937">MSRKYQTLSPATGQVVKEFHGLSDREVESALDKANRRFADDWRFRPVQDRARVLTKAAAILRERIDEYAGIVTLEMGKLISQSRAEVEVSAGILEYYAKHAEPYLETKPVLGTQNTVIVTEPIGIILAVEPWNFPYYQLARVVGPQLAAGNVVIVKHSRNVPQAALAFEELLREAGAPEGVYTNLFVEFDQVNKIIDDFRVRGVTLTGSESAGAKVAERAGRALKKVVLELGGSDPFIVLSDADMEDAVRQGAEGRMAVTGQECVASKRFIIVGKERGHLFVEGLKKIFDSLKFGDPADESTTLGPLSSESARDTLFEQIKSAKAHGAHIVSGGKIIDRPGFYIEPAIITDIDEKNPLYYEETFGPVASIYVVDDEEEAIKLANATRYGLGASVFSKNIAHARAVATKIETGMVFINSPAVLLPDVPFGGIKNSGFGRELGELGIGEFVNRKVIRVAA</sequence>
<dbReference type="FunFam" id="3.40.605.10:FF:000012">
    <property type="entry name" value="NAD-dependent succinate-semialdehyde dehydrogenase"/>
    <property type="match status" value="1"/>
</dbReference>
<dbReference type="eggNOG" id="KOG2451">
    <property type="taxonomic scope" value="Eukaryota"/>
</dbReference>
<name>R8BGY6_PHAM7</name>
<dbReference type="InterPro" id="IPR047110">
    <property type="entry name" value="GABD/Sad-like"/>
</dbReference>
<gene>
    <name evidence="5" type="ORF">UCRPA7_5885</name>
</gene>
<evidence type="ECO:0000313" key="6">
    <source>
        <dbReference type="Proteomes" id="UP000014074"/>
    </source>
</evidence>
<dbReference type="EMBL" id="KB933210">
    <property type="protein sequence ID" value="EON98576.1"/>
    <property type="molecule type" value="Genomic_DNA"/>
</dbReference>
<dbReference type="InterPro" id="IPR016162">
    <property type="entry name" value="Ald_DH_N"/>
</dbReference>
<keyword evidence="2" id="KW-0521">NADP</keyword>
<evidence type="ECO:0000313" key="5">
    <source>
        <dbReference type="EMBL" id="EON98576.1"/>
    </source>
</evidence>
<keyword evidence="3" id="KW-0560">Oxidoreductase</keyword>
<dbReference type="InterPro" id="IPR016161">
    <property type="entry name" value="Ald_DH/histidinol_DH"/>
</dbReference>
<dbReference type="PANTHER" id="PTHR43217:SF2">
    <property type="entry name" value="SUCCINATE-SEMIALDEHYDE DEHYDROGENASE [NADP(+)]"/>
    <property type="match status" value="1"/>
</dbReference>
<dbReference type="InterPro" id="IPR044148">
    <property type="entry name" value="ALDH_GabD1-like"/>
</dbReference>
<evidence type="ECO:0000256" key="1">
    <source>
        <dbReference type="ARBA" id="ARBA00009986"/>
    </source>
</evidence>
<dbReference type="InterPro" id="IPR016163">
    <property type="entry name" value="Ald_DH_C"/>
</dbReference>
<comment type="similarity">
    <text evidence="1">Belongs to the aldehyde dehydrogenase family.</text>
</comment>
<dbReference type="GO" id="GO:0004030">
    <property type="term" value="F:aldehyde dehydrogenase [NAD(P)+] activity"/>
    <property type="evidence" value="ECO:0007669"/>
    <property type="project" value="InterPro"/>
</dbReference>
<dbReference type="PANTHER" id="PTHR43217">
    <property type="entry name" value="SUCCINATE SEMIALDEHYDE DEHYDROGENASE [NAD(P)+] SAD"/>
    <property type="match status" value="1"/>
</dbReference>
<dbReference type="RefSeq" id="XP_007916620.1">
    <property type="nucleotide sequence ID" value="XM_007918429.1"/>
</dbReference>
<dbReference type="OrthoDB" id="310895at2759"/>
<feature type="domain" description="Aldehyde dehydrogenase" evidence="4">
    <location>
        <begin position="3"/>
        <end position="453"/>
    </location>
</feature>
<evidence type="ECO:0000259" key="4">
    <source>
        <dbReference type="Pfam" id="PF00171"/>
    </source>
</evidence>
<dbReference type="KEGG" id="tmn:UCRPA7_5885"/>
<dbReference type="FunFam" id="3.40.309.10:FF:000009">
    <property type="entry name" value="Aldehyde dehydrogenase A"/>
    <property type="match status" value="1"/>
</dbReference>
<dbReference type="Proteomes" id="UP000014074">
    <property type="component" value="Unassembled WGS sequence"/>
</dbReference>
<evidence type="ECO:0000256" key="3">
    <source>
        <dbReference type="ARBA" id="ARBA00023002"/>
    </source>
</evidence>
<keyword evidence="6" id="KW-1185">Reference proteome</keyword>
<dbReference type="Gene3D" id="3.40.605.10">
    <property type="entry name" value="Aldehyde Dehydrogenase, Chain A, domain 1"/>
    <property type="match status" value="1"/>
</dbReference>
<dbReference type="GO" id="GO:0004777">
    <property type="term" value="F:succinate-semialdehyde dehydrogenase (NAD+) activity"/>
    <property type="evidence" value="ECO:0007669"/>
    <property type="project" value="TreeGrafter"/>
</dbReference>
<dbReference type="Pfam" id="PF00171">
    <property type="entry name" value="Aldedh"/>
    <property type="match status" value="1"/>
</dbReference>
<dbReference type="AlphaFoldDB" id="R8BGY6"/>
<dbReference type="GeneID" id="19326485"/>
<organism evidence="5 6">
    <name type="scientific">Phaeoacremonium minimum (strain UCR-PA7)</name>
    <name type="common">Esca disease fungus</name>
    <name type="synonym">Togninia minima</name>
    <dbReference type="NCBI Taxonomy" id="1286976"/>
    <lineage>
        <taxon>Eukaryota</taxon>
        <taxon>Fungi</taxon>
        <taxon>Dikarya</taxon>
        <taxon>Ascomycota</taxon>
        <taxon>Pezizomycotina</taxon>
        <taxon>Sordariomycetes</taxon>
        <taxon>Sordariomycetidae</taxon>
        <taxon>Togniniales</taxon>
        <taxon>Togniniaceae</taxon>
        <taxon>Phaeoacremonium</taxon>
    </lineage>
</organism>
<protein>
    <submittedName>
        <fullName evidence="5">Putative aldehyde dehydrogenase protein</fullName>
    </submittedName>
</protein>
<dbReference type="InterPro" id="IPR015590">
    <property type="entry name" value="Aldehyde_DH_dom"/>
</dbReference>
<dbReference type="CDD" id="cd07100">
    <property type="entry name" value="ALDH_SSADH1_GabD1"/>
    <property type="match status" value="1"/>
</dbReference>
<dbReference type="SUPFAM" id="SSF53720">
    <property type="entry name" value="ALDH-like"/>
    <property type="match status" value="1"/>
</dbReference>
<dbReference type="HOGENOM" id="CLU_005391_1_0_1"/>